<evidence type="ECO:0000313" key="2">
    <source>
        <dbReference type="Proteomes" id="UP001279734"/>
    </source>
</evidence>
<organism evidence="1 2">
    <name type="scientific">Nepenthes gracilis</name>
    <name type="common">Slender pitcher plant</name>
    <dbReference type="NCBI Taxonomy" id="150966"/>
    <lineage>
        <taxon>Eukaryota</taxon>
        <taxon>Viridiplantae</taxon>
        <taxon>Streptophyta</taxon>
        <taxon>Embryophyta</taxon>
        <taxon>Tracheophyta</taxon>
        <taxon>Spermatophyta</taxon>
        <taxon>Magnoliopsida</taxon>
        <taxon>eudicotyledons</taxon>
        <taxon>Gunneridae</taxon>
        <taxon>Pentapetalae</taxon>
        <taxon>Caryophyllales</taxon>
        <taxon>Nepenthaceae</taxon>
        <taxon>Nepenthes</taxon>
    </lineage>
</organism>
<protein>
    <submittedName>
        <fullName evidence="1">Uncharacterized protein</fullName>
    </submittedName>
</protein>
<evidence type="ECO:0000313" key="1">
    <source>
        <dbReference type="EMBL" id="GMH17645.1"/>
    </source>
</evidence>
<keyword evidence="2" id="KW-1185">Reference proteome</keyword>
<gene>
    <name evidence="1" type="ORF">Nepgr_019486</name>
</gene>
<name>A0AAD3STN6_NEPGR</name>
<sequence length="101" mass="10720">MSNRGLGAAMAFCGAADAIQIRKSEEEGTSTGAEKAVILRYWRLCLDEQPGLGHGRLWCSDAISEFRSDPEESHLKSHGAAVGSSNASGIYCTGMRCGLGR</sequence>
<dbReference type="AlphaFoldDB" id="A0AAD3STN6"/>
<accession>A0AAD3STN6</accession>
<proteinExistence type="predicted"/>
<dbReference type="EMBL" id="BSYO01000018">
    <property type="protein sequence ID" value="GMH17645.1"/>
    <property type="molecule type" value="Genomic_DNA"/>
</dbReference>
<reference evidence="1" key="1">
    <citation type="submission" date="2023-05" db="EMBL/GenBank/DDBJ databases">
        <title>Nepenthes gracilis genome sequencing.</title>
        <authorList>
            <person name="Fukushima K."/>
        </authorList>
    </citation>
    <scope>NUCLEOTIDE SEQUENCE</scope>
    <source>
        <strain evidence="1">SING2019-196</strain>
    </source>
</reference>
<dbReference type="Proteomes" id="UP001279734">
    <property type="component" value="Unassembled WGS sequence"/>
</dbReference>
<comment type="caution">
    <text evidence="1">The sequence shown here is derived from an EMBL/GenBank/DDBJ whole genome shotgun (WGS) entry which is preliminary data.</text>
</comment>